<comment type="caution">
    <text evidence="2">The sequence shown here is derived from an EMBL/GenBank/DDBJ whole genome shotgun (WGS) entry which is preliminary data.</text>
</comment>
<feature type="region of interest" description="Disordered" evidence="1">
    <location>
        <begin position="1"/>
        <end position="20"/>
    </location>
</feature>
<dbReference type="EMBL" id="JAJSOF020000001">
    <property type="protein sequence ID" value="KAJ4450829.1"/>
    <property type="molecule type" value="Genomic_DNA"/>
</dbReference>
<proteinExistence type="predicted"/>
<gene>
    <name evidence="2" type="ORF">ANN_02260</name>
</gene>
<keyword evidence="3" id="KW-1185">Reference proteome</keyword>
<evidence type="ECO:0000313" key="3">
    <source>
        <dbReference type="Proteomes" id="UP001148838"/>
    </source>
</evidence>
<evidence type="ECO:0000256" key="1">
    <source>
        <dbReference type="SAM" id="MobiDB-lite"/>
    </source>
</evidence>
<reference evidence="2 3" key="1">
    <citation type="journal article" date="2022" name="Allergy">
        <title>Genome assembly and annotation of Periplaneta americana reveal a comprehensive cockroach allergen profile.</title>
        <authorList>
            <person name="Wang L."/>
            <person name="Xiong Q."/>
            <person name="Saelim N."/>
            <person name="Wang L."/>
            <person name="Nong W."/>
            <person name="Wan A.T."/>
            <person name="Shi M."/>
            <person name="Liu X."/>
            <person name="Cao Q."/>
            <person name="Hui J.H.L."/>
            <person name="Sookrung N."/>
            <person name="Leung T.F."/>
            <person name="Tungtrongchitr A."/>
            <person name="Tsui S.K.W."/>
        </authorList>
    </citation>
    <scope>NUCLEOTIDE SEQUENCE [LARGE SCALE GENOMIC DNA]</scope>
    <source>
        <strain evidence="2">PWHHKU_190912</strain>
    </source>
</reference>
<accession>A0ABQ8TZ84</accession>
<sequence>MADLCEGGNEPPGSLKANNNFGSYKMMSRVPQEQSLFTESQDVCRNSALSYDEWGERRKILSGNGLEPGFSALRADALSTKPRRIPIPMPY</sequence>
<organism evidence="2 3">
    <name type="scientific">Periplaneta americana</name>
    <name type="common">American cockroach</name>
    <name type="synonym">Blatta americana</name>
    <dbReference type="NCBI Taxonomy" id="6978"/>
    <lineage>
        <taxon>Eukaryota</taxon>
        <taxon>Metazoa</taxon>
        <taxon>Ecdysozoa</taxon>
        <taxon>Arthropoda</taxon>
        <taxon>Hexapoda</taxon>
        <taxon>Insecta</taxon>
        <taxon>Pterygota</taxon>
        <taxon>Neoptera</taxon>
        <taxon>Polyneoptera</taxon>
        <taxon>Dictyoptera</taxon>
        <taxon>Blattodea</taxon>
        <taxon>Blattoidea</taxon>
        <taxon>Blattidae</taxon>
        <taxon>Blattinae</taxon>
        <taxon>Periplaneta</taxon>
    </lineage>
</organism>
<dbReference type="Proteomes" id="UP001148838">
    <property type="component" value="Unassembled WGS sequence"/>
</dbReference>
<name>A0ABQ8TZ84_PERAM</name>
<protein>
    <submittedName>
        <fullName evidence="2">Uncharacterized protein</fullName>
    </submittedName>
</protein>
<evidence type="ECO:0000313" key="2">
    <source>
        <dbReference type="EMBL" id="KAJ4450829.1"/>
    </source>
</evidence>